<evidence type="ECO:0000313" key="5">
    <source>
        <dbReference type="Proteomes" id="UP000287394"/>
    </source>
</evidence>
<dbReference type="InterPro" id="IPR029058">
    <property type="entry name" value="AB_hydrolase_fold"/>
</dbReference>
<evidence type="ECO:0000256" key="2">
    <source>
        <dbReference type="ARBA" id="ARBA00022801"/>
    </source>
</evidence>
<reference evidence="4 5" key="1">
    <citation type="journal article" date="2019" name="Int. J. Syst. Evol. Microbiol.">
        <title>Capsulimonas corticalis gen. nov., sp. nov., an aerobic capsulated bacterium, of a novel bacterial order, Capsulimonadales ord. nov., of the class Armatimonadia of the phylum Armatimonadetes.</title>
        <authorList>
            <person name="Li J."/>
            <person name="Kudo C."/>
            <person name="Tonouchi A."/>
        </authorList>
    </citation>
    <scope>NUCLEOTIDE SEQUENCE [LARGE SCALE GENOMIC DNA]</scope>
    <source>
        <strain evidence="4 5">AX-7</strain>
    </source>
</reference>
<dbReference type="FunCoup" id="A0A402CSN7">
    <property type="interactions" value="7"/>
</dbReference>
<dbReference type="Proteomes" id="UP000287394">
    <property type="component" value="Chromosome"/>
</dbReference>
<keyword evidence="2 4" id="KW-0378">Hydrolase</keyword>
<keyword evidence="5" id="KW-1185">Reference proteome</keyword>
<name>A0A402CSN7_9BACT</name>
<dbReference type="Gene3D" id="3.40.50.1820">
    <property type="entry name" value="alpha/beta hydrolase"/>
    <property type="match status" value="1"/>
</dbReference>
<dbReference type="GO" id="GO:0016787">
    <property type="term" value="F:hydrolase activity"/>
    <property type="evidence" value="ECO:0007669"/>
    <property type="project" value="UniProtKB-KW"/>
</dbReference>
<dbReference type="PANTHER" id="PTHR43037:SF5">
    <property type="entry name" value="FERULOYL ESTERASE"/>
    <property type="match status" value="1"/>
</dbReference>
<dbReference type="RefSeq" id="WP_119320403.1">
    <property type="nucleotide sequence ID" value="NZ_AP025739.1"/>
</dbReference>
<dbReference type="KEGG" id="ccot:CCAX7_30740"/>
<dbReference type="SUPFAM" id="SSF53474">
    <property type="entry name" value="alpha/beta-Hydrolases"/>
    <property type="match status" value="1"/>
</dbReference>
<sequence length="206" mass="21368">MANTALDFKHRYLAGAAGAPTLLLLHGTGGDENDLLGLGQTLLPGAGLLSPRGKVMEGASPRFFRRLAAGVFDLEDLRLRTDELAEFITSGAGQYGFDPARVIAVGYSNGANIAASLLLRHPGALSAAVLLHAMTPFVPETPPALDGTPVLITAGRVDPMVPAANVEQLARILNDSGADVSLRWSPGGHGLTEAEVDAATQWLAAL</sequence>
<dbReference type="InterPro" id="IPR050955">
    <property type="entry name" value="Plant_Biomass_Hydrol_Est"/>
</dbReference>
<dbReference type="EMBL" id="AP025739">
    <property type="protein sequence ID" value="BDI31023.1"/>
    <property type="molecule type" value="Genomic_DNA"/>
</dbReference>
<evidence type="ECO:0000259" key="3">
    <source>
        <dbReference type="Pfam" id="PF01738"/>
    </source>
</evidence>
<evidence type="ECO:0000256" key="1">
    <source>
        <dbReference type="ARBA" id="ARBA00022729"/>
    </source>
</evidence>
<dbReference type="Pfam" id="PF01738">
    <property type="entry name" value="DLH"/>
    <property type="match status" value="1"/>
</dbReference>
<dbReference type="InterPro" id="IPR002925">
    <property type="entry name" value="Dienelactn_hydro"/>
</dbReference>
<proteinExistence type="predicted"/>
<dbReference type="AlphaFoldDB" id="A0A402CSN7"/>
<evidence type="ECO:0000313" key="4">
    <source>
        <dbReference type="EMBL" id="BDI31023.1"/>
    </source>
</evidence>
<dbReference type="PANTHER" id="PTHR43037">
    <property type="entry name" value="UNNAMED PRODUCT-RELATED"/>
    <property type="match status" value="1"/>
</dbReference>
<accession>A0A402CSN7</accession>
<keyword evidence="1" id="KW-0732">Signal</keyword>
<feature type="domain" description="Dienelactone hydrolase" evidence="3">
    <location>
        <begin position="97"/>
        <end position="195"/>
    </location>
</feature>
<protein>
    <submittedName>
        <fullName evidence="4">Hydrolase</fullName>
    </submittedName>
</protein>
<organism evidence="4 5">
    <name type="scientific">Capsulimonas corticalis</name>
    <dbReference type="NCBI Taxonomy" id="2219043"/>
    <lineage>
        <taxon>Bacteria</taxon>
        <taxon>Bacillati</taxon>
        <taxon>Armatimonadota</taxon>
        <taxon>Armatimonadia</taxon>
        <taxon>Capsulimonadales</taxon>
        <taxon>Capsulimonadaceae</taxon>
        <taxon>Capsulimonas</taxon>
    </lineage>
</organism>
<dbReference type="OrthoDB" id="9796570at2"/>
<gene>
    <name evidence="4" type="ORF">CCAX7_30740</name>
</gene>